<dbReference type="AlphaFoldDB" id="A0A6V7KI52"/>
<protein>
    <recommendedName>
        <fullName evidence="2">Programmed cell death protein 7</fullName>
    </recommendedName>
</protein>
<dbReference type="InterPro" id="IPR031974">
    <property type="entry name" value="PDCD7"/>
</dbReference>
<proteinExistence type="predicted"/>
<evidence type="ECO:0000313" key="1">
    <source>
        <dbReference type="EMBL" id="CAD1563424.1"/>
    </source>
</evidence>
<dbReference type="Pfam" id="PF16021">
    <property type="entry name" value="PDCD7"/>
    <property type="match status" value="1"/>
</dbReference>
<dbReference type="GO" id="GO:0005689">
    <property type="term" value="C:U12-type spliceosomal complex"/>
    <property type="evidence" value="ECO:0007669"/>
    <property type="project" value="TreeGrafter"/>
</dbReference>
<dbReference type="PANTHER" id="PTHR48190:SF2">
    <property type="entry name" value="PROGRAMMED CELL DEATH PROTEIN 7"/>
    <property type="match status" value="1"/>
</dbReference>
<dbReference type="InterPro" id="IPR052831">
    <property type="entry name" value="Apoptosis_promoter"/>
</dbReference>
<sequence length="343" mass="40966">MYSNNYQAYPPQHHFFLNSHTEWLNERHKHEEFINSFVDSCVENSQTCKKEQKKRLGIAETKQLVSEIKKLNDDLEYRLKILNNNKNSGEFNFESELKRCKEIKLKIEKSLEILKSNEEICQFKKLVERRKKKRLREKRKKLAWKEEKNLREERRKNINSQIDNWIRKKQAVIEREKQEENLRKDADLILSDVRGKKSDSKKYLIILKELQNLRKVKTANARARGENLSLAADESFERIINQLIEHWSELDREYSIEEQGLKLMLKTDNEMVIEKKKKNNFDDWELAIFGKKLGRNESFGDLHGLVMIRYAWDKFIGDGSRIPVGWVMPQPPSSAAWQKFLKK</sequence>
<gene>
    <name evidence="1" type="ORF">BBRV_LOCUS79413</name>
</gene>
<name>A0A6V7KI52_9HYME</name>
<dbReference type="EMBL" id="CADCXW020000158">
    <property type="protein sequence ID" value="CAD1563424.1"/>
    <property type="molecule type" value="Genomic_DNA"/>
</dbReference>
<evidence type="ECO:0008006" key="2">
    <source>
        <dbReference type="Google" id="ProtNLM"/>
    </source>
</evidence>
<organism evidence="1">
    <name type="scientific">Bracon brevicornis</name>
    <dbReference type="NCBI Taxonomy" id="1563983"/>
    <lineage>
        <taxon>Eukaryota</taxon>
        <taxon>Metazoa</taxon>
        <taxon>Ecdysozoa</taxon>
        <taxon>Arthropoda</taxon>
        <taxon>Hexapoda</taxon>
        <taxon>Insecta</taxon>
        <taxon>Pterygota</taxon>
        <taxon>Neoptera</taxon>
        <taxon>Endopterygota</taxon>
        <taxon>Hymenoptera</taxon>
        <taxon>Apocrita</taxon>
        <taxon>Ichneumonoidea</taxon>
        <taxon>Braconidae</taxon>
        <taxon>Braconinae</taxon>
        <taxon>Bracon</taxon>
    </lineage>
</organism>
<accession>A0A6V7KI52</accession>
<dbReference type="PANTHER" id="PTHR48190">
    <property type="entry name" value="PROGRAMMED CELL DEATH PROTEIN 7"/>
    <property type="match status" value="1"/>
</dbReference>
<reference evidence="1" key="1">
    <citation type="submission" date="2020-07" db="EMBL/GenBank/DDBJ databases">
        <authorList>
            <person name="Ferguson B K."/>
        </authorList>
    </citation>
    <scope>NUCLEOTIDE SEQUENCE</scope>
    <source>
        <strain evidence="1">L06</strain>
    </source>
</reference>